<evidence type="ECO:0000259" key="8">
    <source>
        <dbReference type="Pfam" id="PF00180"/>
    </source>
</evidence>
<keyword evidence="5" id="KW-0560">Oxidoreductase</keyword>
<dbReference type="GO" id="GO:0046872">
    <property type="term" value="F:metal ion binding"/>
    <property type="evidence" value="ECO:0007669"/>
    <property type="project" value="UniProtKB-KW"/>
</dbReference>
<name>B6QD56_TALMQ</name>
<dbReference type="PhylomeDB" id="B6QD56"/>
<reference evidence="10" key="1">
    <citation type="journal article" date="2015" name="Genome Announc.">
        <title>Genome sequence of the AIDS-associated pathogen Penicillium marneffei (ATCC18224) and its near taxonomic relative Talaromyces stipitatus (ATCC10500).</title>
        <authorList>
            <person name="Nierman W.C."/>
            <person name="Fedorova-Abrams N.D."/>
            <person name="Andrianopoulos A."/>
        </authorList>
    </citation>
    <scope>NUCLEOTIDE SEQUENCE [LARGE SCALE GENOMIC DNA]</scope>
    <source>
        <strain evidence="10">ATCC 18224 / CBS 334.59 / QM 7333</strain>
    </source>
</reference>
<evidence type="ECO:0000256" key="1">
    <source>
        <dbReference type="ARBA" id="ARBA00001936"/>
    </source>
</evidence>
<comment type="cofactor">
    <cofactor evidence="1">
        <name>Mn(2+)</name>
        <dbReference type="ChEBI" id="CHEBI:29035"/>
    </cofactor>
</comment>
<accession>B6QD56</accession>
<dbReference type="PANTHER" id="PTHR43275">
    <property type="entry name" value="D-MALATE DEHYDROGENASE [DECARBOXYLATING]"/>
    <property type="match status" value="1"/>
</dbReference>
<dbReference type="AlphaFoldDB" id="B6QD56"/>
<dbReference type="EMBL" id="DS995901">
    <property type="protein sequence ID" value="EEA23706.1"/>
    <property type="molecule type" value="Genomic_DNA"/>
</dbReference>
<dbReference type="HOGENOM" id="CLU_2224116_0_0_1"/>
<gene>
    <name evidence="9" type="ORF">PMAA_077390</name>
</gene>
<comment type="cofactor">
    <cofactor evidence="2">
        <name>Mg(2+)</name>
        <dbReference type="ChEBI" id="CHEBI:18420"/>
    </cofactor>
</comment>
<evidence type="ECO:0000313" key="10">
    <source>
        <dbReference type="Proteomes" id="UP000001294"/>
    </source>
</evidence>
<keyword evidence="10" id="KW-1185">Reference proteome</keyword>
<dbReference type="Proteomes" id="UP000001294">
    <property type="component" value="Unassembled WGS sequence"/>
</dbReference>
<evidence type="ECO:0000256" key="3">
    <source>
        <dbReference type="ARBA" id="ARBA00007769"/>
    </source>
</evidence>
<keyword evidence="7" id="KW-0464">Manganese</keyword>
<sequence length="106" mass="11932">MAVNKVKTYKIASIPGDDIGPEVVNVIIDVLKSLQEILSTYRLEFTELDWGTARYKRTGKYMPADGLSTLKTFHAGIFGAVGAPGMKFCIRRLDFGVRRTFINHMY</sequence>
<keyword evidence="6" id="KW-0520">NAD</keyword>
<dbReference type="Pfam" id="PF00180">
    <property type="entry name" value="Iso_dh"/>
    <property type="match status" value="1"/>
</dbReference>
<dbReference type="GO" id="GO:0016491">
    <property type="term" value="F:oxidoreductase activity"/>
    <property type="evidence" value="ECO:0007669"/>
    <property type="project" value="UniProtKB-KW"/>
</dbReference>
<evidence type="ECO:0000256" key="6">
    <source>
        <dbReference type="ARBA" id="ARBA00023027"/>
    </source>
</evidence>
<dbReference type="InterPro" id="IPR024084">
    <property type="entry name" value="IsoPropMal-DH-like_dom"/>
</dbReference>
<evidence type="ECO:0000256" key="4">
    <source>
        <dbReference type="ARBA" id="ARBA00022723"/>
    </source>
</evidence>
<proteinExistence type="inferred from homology"/>
<keyword evidence="4" id="KW-0479">Metal-binding</keyword>
<dbReference type="InterPro" id="IPR050501">
    <property type="entry name" value="ICDH/IPMDH"/>
</dbReference>
<evidence type="ECO:0000256" key="5">
    <source>
        <dbReference type="ARBA" id="ARBA00023002"/>
    </source>
</evidence>
<dbReference type="SUPFAM" id="SSF53659">
    <property type="entry name" value="Isocitrate/Isopropylmalate dehydrogenase-like"/>
    <property type="match status" value="1"/>
</dbReference>
<dbReference type="VEuPathDB" id="FungiDB:PMAA_077390"/>
<evidence type="ECO:0000313" key="9">
    <source>
        <dbReference type="EMBL" id="EEA23706.1"/>
    </source>
</evidence>
<organism evidence="9 10">
    <name type="scientific">Talaromyces marneffei (strain ATCC 18224 / CBS 334.59 / QM 7333)</name>
    <name type="common">Penicillium marneffei</name>
    <dbReference type="NCBI Taxonomy" id="441960"/>
    <lineage>
        <taxon>Eukaryota</taxon>
        <taxon>Fungi</taxon>
        <taxon>Dikarya</taxon>
        <taxon>Ascomycota</taxon>
        <taxon>Pezizomycotina</taxon>
        <taxon>Eurotiomycetes</taxon>
        <taxon>Eurotiomycetidae</taxon>
        <taxon>Eurotiales</taxon>
        <taxon>Trichocomaceae</taxon>
        <taxon>Talaromyces</taxon>
        <taxon>Talaromyces sect. Talaromyces</taxon>
    </lineage>
</organism>
<evidence type="ECO:0000256" key="7">
    <source>
        <dbReference type="ARBA" id="ARBA00023211"/>
    </source>
</evidence>
<dbReference type="PANTHER" id="PTHR43275:SF1">
    <property type="entry name" value="D-MALATE DEHYDROGENASE [DECARBOXYLATING]"/>
    <property type="match status" value="1"/>
</dbReference>
<evidence type="ECO:0000256" key="2">
    <source>
        <dbReference type="ARBA" id="ARBA00001946"/>
    </source>
</evidence>
<comment type="similarity">
    <text evidence="3">Belongs to the isocitrate and isopropylmalate dehydrogenases family.</text>
</comment>
<protein>
    <recommendedName>
        <fullName evidence="8">Isopropylmalate dehydrogenase-like domain-containing protein</fullName>
    </recommendedName>
</protein>
<feature type="domain" description="Isopropylmalate dehydrogenase-like" evidence="8">
    <location>
        <begin position="10"/>
        <end position="85"/>
    </location>
</feature>
<dbReference type="Gene3D" id="3.40.718.10">
    <property type="entry name" value="Isopropylmalate Dehydrogenase"/>
    <property type="match status" value="1"/>
</dbReference>
<dbReference type="STRING" id="441960.B6QD56"/>